<name>A0AAP4D2U8_9ENTR</name>
<proteinExistence type="predicted"/>
<keyword evidence="2" id="KW-1185">Reference proteome</keyword>
<organism evidence="1 2">
    <name type="scientific">Lelliottia wanjuensis</name>
    <dbReference type="NCBI Taxonomy" id="3050585"/>
    <lineage>
        <taxon>Bacteria</taxon>
        <taxon>Pseudomonadati</taxon>
        <taxon>Pseudomonadota</taxon>
        <taxon>Gammaproteobacteria</taxon>
        <taxon>Enterobacterales</taxon>
        <taxon>Enterobacteriaceae</taxon>
        <taxon>Lelliottia</taxon>
    </lineage>
</organism>
<dbReference type="AlphaFoldDB" id="A0AAP4D2U8"/>
<reference evidence="1 2" key="1">
    <citation type="submission" date="2023-06" db="EMBL/GenBank/DDBJ databases">
        <title>Identification and characterization of antibiotic-resistant Gram-negative bacteria.</title>
        <authorList>
            <person name="Cho G.-S."/>
            <person name="Lee J."/>
            <person name="Tai E."/>
            <person name="Jeong S."/>
            <person name="Kim I."/>
            <person name="Kim B.-E."/>
            <person name="Jeong M.-I."/>
            <person name="Oh K.-K."/>
            <person name="Franz C.M.A.P."/>
        </authorList>
    </citation>
    <scope>NUCLEOTIDE SEQUENCE [LARGE SCALE GENOMIC DNA]</scope>
    <source>
        <strain evidence="1 2">V106_12</strain>
    </source>
</reference>
<evidence type="ECO:0000313" key="1">
    <source>
        <dbReference type="EMBL" id="MDK9364166.1"/>
    </source>
</evidence>
<dbReference type="EMBL" id="JASSOM010000056">
    <property type="protein sequence ID" value="MDK9364166.1"/>
    <property type="molecule type" value="Genomic_DNA"/>
</dbReference>
<sequence>MGKIFYSASKRGFFLEEDKAIYEDASGWPMDALEISQQMYEDLLSGQSNGQQIIPDATGYPVLVTPEVDPKVVTAQNTDQFNRLLIATSAAAFPLQSAVTLGIATSEDQSALAALQQYAIDLANTDLSQNPAAFPAAPAGVKLPI</sequence>
<evidence type="ECO:0000313" key="2">
    <source>
        <dbReference type="Proteomes" id="UP001223214"/>
    </source>
</evidence>
<dbReference type="RefSeq" id="WP_285149542.1">
    <property type="nucleotide sequence ID" value="NZ_JASSOM010000056.1"/>
</dbReference>
<dbReference type="InterPro" id="IPR003458">
    <property type="entry name" value="Phage_T4_Gp38_tail_assem"/>
</dbReference>
<accession>A0AAP4D2U8</accession>
<gene>
    <name evidence="1" type="ORF">QQF32_13265</name>
</gene>
<comment type="caution">
    <text evidence="1">The sequence shown here is derived from an EMBL/GenBank/DDBJ whole genome shotgun (WGS) entry which is preliminary data.</text>
</comment>
<dbReference type="Pfam" id="PF02413">
    <property type="entry name" value="Caudo_TAP"/>
    <property type="match status" value="1"/>
</dbReference>
<dbReference type="Proteomes" id="UP001223214">
    <property type="component" value="Unassembled WGS sequence"/>
</dbReference>
<protein>
    <submittedName>
        <fullName evidence="1">Tail fiber assembly protein</fullName>
    </submittedName>
</protein>